<feature type="region of interest" description="Disordered" evidence="1">
    <location>
        <begin position="177"/>
        <end position="317"/>
    </location>
</feature>
<dbReference type="EMBL" id="VCHE01000136">
    <property type="protein sequence ID" value="KAB2570459.1"/>
    <property type="molecule type" value="Genomic_DNA"/>
</dbReference>
<evidence type="ECO:0000256" key="3">
    <source>
        <dbReference type="SAM" id="SignalP"/>
    </source>
</evidence>
<dbReference type="Proteomes" id="UP000325902">
    <property type="component" value="Unassembled WGS sequence"/>
</dbReference>
<organism evidence="4 5">
    <name type="scientific">Lasiodiplodia theobromae</name>
    <dbReference type="NCBI Taxonomy" id="45133"/>
    <lineage>
        <taxon>Eukaryota</taxon>
        <taxon>Fungi</taxon>
        <taxon>Dikarya</taxon>
        <taxon>Ascomycota</taxon>
        <taxon>Pezizomycotina</taxon>
        <taxon>Dothideomycetes</taxon>
        <taxon>Dothideomycetes incertae sedis</taxon>
        <taxon>Botryosphaeriales</taxon>
        <taxon>Botryosphaeriaceae</taxon>
        <taxon>Lasiodiplodia</taxon>
    </lineage>
</organism>
<feature type="compositionally biased region" description="Low complexity" evidence="1">
    <location>
        <begin position="230"/>
        <end position="268"/>
    </location>
</feature>
<reference evidence="4 5" key="1">
    <citation type="journal article" date="2019" name="Sci. Rep.">
        <title>A multi-omics analysis of the grapevine pathogen Lasiodiplodia theobromae reveals that temperature affects the expression of virulence- and pathogenicity-related genes.</title>
        <authorList>
            <person name="Felix C."/>
            <person name="Meneses R."/>
            <person name="Goncalves M.F.M."/>
            <person name="Tilleman L."/>
            <person name="Duarte A.S."/>
            <person name="Jorrin-Novo J.V."/>
            <person name="Van de Peer Y."/>
            <person name="Deforce D."/>
            <person name="Van Nieuwerburgh F."/>
            <person name="Esteves A.C."/>
            <person name="Alves A."/>
        </authorList>
    </citation>
    <scope>NUCLEOTIDE SEQUENCE [LARGE SCALE GENOMIC DNA]</scope>
    <source>
        <strain evidence="4 5">LA-SOL3</strain>
    </source>
</reference>
<feature type="transmembrane region" description="Helical" evidence="2">
    <location>
        <begin position="315"/>
        <end position="340"/>
    </location>
</feature>
<feature type="compositionally biased region" description="Gly residues" evidence="1">
    <location>
        <begin position="301"/>
        <end position="317"/>
    </location>
</feature>
<evidence type="ECO:0000256" key="1">
    <source>
        <dbReference type="SAM" id="MobiDB-lite"/>
    </source>
</evidence>
<feature type="compositionally biased region" description="Low complexity" evidence="1">
    <location>
        <begin position="289"/>
        <end position="300"/>
    </location>
</feature>
<feature type="signal peptide" evidence="3">
    <location>
        <begin position="1"/>
        <end position="19"/>
    </location>
</feature>
<keyword evidence="2" id="KW-1133">Transmembrane helix</keyword>
<protein>
    <submittedName>
        <fullName evidence="4">Uncharacterized protein</fullName>
    </submittedName>
</protein>
<evidence type="ECO:0000256" key="2">
    <source>
        <dbReference type="SAM" id="Phobius"/>
    </source>
</evidence>
<sequence length="363" mass="36125">MLQVITTLYAFSILPIITALALVAPTQRSDDHLINGWTPKPTRGPKIEVRANGLVLRQDSTTNTCGYYIASTDLLFACPSRSECAYSSSWMGCCRFQGTSTSSCFLHSSCFDSTAAGRCTGDCTDNSFNLVCTDSDTPYCYTNVVFGSDAQDTKSYSYFDCRSSQALSVVYPMDKAAPTTTGASSSSSEAASSTSSSSSAEPTLSSEPPPPPPASTTSAAAPPPPPPPGSTSSSAAVAPPPASSSSSSSAAQSVPPTGTTGASTAGATQSGGGATRSGGNDGSGGGGSSATPSSAGAEENSGGGSGGGGNHTGAIAGGVVGGVAGLAVLVAGLAVALRFWRKRSQAEKEEGEEGGVVREIAVQ</sequence>
<evidence type="ECO:0000313" key="5">
    <source>
        <dbReference type="Proteomes" id="UP000325902"/>
    </source>
</evidence>
<keyword evidence="3" id="KW-0732">Signal</keyword>
<comment type="caution">
    <text evidence="4">The sequence shown here is derived from an EMBL/GenBank/DDBJ whole genome shotgun (WGS) entry which is preliminary data.</text>
</comment>
<dbReference type="OrthoDB" id="5347452at2759"/>
<keyword evidence="5" id="KW-1185">Reference proteome</keyword>
<proteinExistence type="predicted"/>
<feature type="chain" id="PRO_5024862923" evidence="3">
    <location>
        <begin position="20"/>
        <end position="363"/>
    </location>
</feature>
<evidence type="ECO:0000313" key="4">
    <source>
        <dbReference type="EMBL" id="KAB2570459.1"/>
    </source>
</evidence>
<name>A0A5N5CYL2_9PEZI</name>
<gene>
    <name evidence="4" type="ORF">DBV05_g10884</name>
</gene>
<feature type="compositionally biased region" description="Low complexity" evidence="1">
    <location>
        <begin position="177"/>
        <end position="206"/>
    </location>
</feature>
<keyword evidence="2" id="KW-0812">Transmembrane</keyword>
<accession>A0A5N5CYL2</accession>
<dbReference type="AlphaFoldDB" id="A0A5N5CYL2"/>
<feature type="compositionally biased region" description="Gly residues" evidence="1">
    <location>
        <begin position="269"/>
        <end position="288"/>
    </location>
</feature>
<keyword evidence="2" id="KW-0472">Membrane</keyword>